<accession>A0EIJ8</accession>
<reference evidence="1 2" key="1">
    <citation type="journal article" date="2006" name="Nature">
        <title>Global trends of whole-genome duplications revealed by the ciliate Paramecium tetraurelia.</title>
        <authorList>
            <consortium name="Genoscope"/>
            <person name="Aury J.-M."/>
            <person name="Jaillon O."/>
            <person name="Duret L."/>
            <person name="Noel B."/>
            <person name="Jubin C."/>
            <person name="Porcel B.M."/>
            <person name="Segurens B."/>
            <person name="Daubin V."/>
            <person name="Anthouard V."/>
            <person name="Aiach N."/>
            <person name="Arnaiz O."/>
            <person name="Billaut A."/>
            <person name="Beisson J."/>
            <person name="Blanc I."/>
            <person name="Bouhouche K."/>
            <person name="Camara F."/>
            <person name="Duharcourt S."/>
            <person name="Guigo R."/>
            <person name="Gogendeau D."/>
            <person name="Katinka M."/>
            <person name="Keller A.-M."/>
            <person name="Kissmehl R."/>
            <person name="Klotz C."/>
            <person name="Koll F."/>
            <person name="Le Moue A."/>
            <person name="Lepere C."/>
            <person name="Malinsky S."/>
            <person name="Nowacki M."/>
            <person name="Nowak J.K."/>
            <person name="Plattner H."/>
            <person name="Poulain J."/>
            <person name="Ruiz F."/>
            <person name="Serrano V."/>
            <person name="Zagulski M."/>
            <person name="Dessen P."/>
            <person name="Betermier M."/>
            <person name="Weissenbach J."/>
            <person name="Scarpelli C."/>
            <person name="Schachter V."/>
            <person name="Sperling L."/>
            <person name="Meyer E."/>
            <person name="Cohen J."/>
            <person name="Wincker P."/>
        </authorList>
    </citation>
    <scope>NUCLEOTIDE SEQUENCE [LARGE SCALE GENOMIC DNA]</scope>
    <source>
        <strain evidence="1 2">Stock d4-2</strain>
    </source>
</reference>
<evidence type="ECO:0000313" key="2">
    <source>
        <dbReference type="Proteomes" id="UP000000600"/>
    </source>
</evidence>
<dbReference type="GeneID" id="5008580"/>
<dbReference type="EMBL" id="CT868681">
    <property type="protein sequence ID" value="CAK95139.1"/>
    <property type="molecule type" value="Genomic_DNA"/>
</dbReference>
<dbReference type="OMA" id="PIENMER"/>
<proteinExistence type="predicted"/>
<dbReference type="RefSeq" id="XP_001462512.1">
    <property type="nucleotide sequence ID" value="XM_001462475.1"/>
</dbReference>
<sequence>MRGLVYNINNTLKSMDNIIQLALVIKLQVSNLKQNILSLQIINQIIGCCQQISNAEKEHQITGFVSIKEQFSPKTLQMQPLQLNLIKGDNECIDLEEKMERLGSTCIDNVLIEKQLSQLENQLSLQSKNDVIINLRHSNSTQLVKDNTTKNLNKKFIGML</sequence>
<dbReference type="Proteomes" id="UP000000600">
    <property type="component" value="Unassembled WGS sequence"/>
</dbReference>
<keyword evidence="2" id="KW-1185">Reference proteome</keyword>
<name>A0EIJ8_PARTE</name>
<dbReference type="HOGENOM" id="CLU_140047_0_0_1"/>
<evidence type="ECO:0000313" key="1">
    <source>
        <dbReference type="EMBL" id="CAK95139.1"/>
    </source>
</evidence>
<dbReference type="AlphaFoldDB" id="A0EIJ8"/>
<organism evidence="1 2">
    <name type="scientific">Paramecium tetraurelia</name>
    <dbReference type="NCBI Taxonomy" id="5888"/>
    <lineage>
        <taxon>Eukaryota</taxon>
        <taxon>Sar</taxon>
        <taxon>Alveolata</taxon>
        <taxon>Ciliophora</taxon>
        <taxon>Intramacronucleata</taxon>
        <taxon>Oligohymenophorea</taxon>
        <taxon>Peniculida</taxon>
        <taxon>Parameciidae</taxon>
        <taxon>Paramecium</taxon>
    </lineage>
</organism>
<gene>
    <name evidence="1" type="ORF">GSPATT00027468001</name>
</gene>
<protein>
    <submittedName>
        <fullName evidence="1">Uncharacterized protein</fullName>
    </submittedName>
</protein>
<dbReference type="KEGG" id="ptm:GSPATT00027468001"/>
<dbReference type="InParanoid" id="A0EIJ8"/>